<evidence type="ECO:0000313" key="2">
    <source>
        <dbReference type="EMBL" id="MYL18779.1"/>
    </source>
</evidence>
<dbReference type="RefSeq" id="WP_160835225.1">
    <property type="nucleotide sequence ID" value="NZ_WMET01000001.1"/>
</dbReference>
<sequence length="81" mass="9051">MKHVLQFTMGYLGYFLVGFMALRAMVIQDDNVGFATSIVGLLLLVNYIAYLEKNHGTPKYSGYIKLILIVVFIASGFTLLN</sequence>
<dbReference type="AlphaFoldDB" id="A0A845DPE2"/>
<keyword evidence="1" id="KW-1133">Transmembrane helix</keyword>
<organism evidence="2 3">
    <name type="scientific">Halobacillus litoralis</name>
    <dbReference type="NCBI Taxonomy" id="45668"/>
    <lineage>
        <taxon>Bacteria</taxon>
        <taxon>Bacillati</taxon>
        <taxon>Bacillota</taxon>
        <taxon>Bacilli</taxon>
        <taxon>Bacillales</taxon>
        <taxon>Bacillaceae</taxon>
        <taxon>Halobacillus</taxon>
    </lineage>
</organism>
<dbReference type="EMBL" id="WMET01000001">
    <property type="protein sequence ID" value="MYL18779.1"/>
    <property type="molecule type" value="Genomic_DNA"/>
</dbReference>
<proteinExistence type="predicted"/>
<gene>
    <name evidence="2" type="ORF">GLW04_02690</name>
</gene>
<dbReference type="OrthoDB" id="2970626at2"/>
<feature type="transmembrane region" description="Helical" evidence="1">
    <location>
        <begin position="32"/>
        <end position="51"/>
    </location>
</feature>
<name>A0A845DPE2_9BACI</name>
<feature type="transmembrane region" description="Helical" evidence="1">
    <location>
        <begin position="7"/>
        <end position="26"/>
    </location>
</feature>
<reference evidence="2 3" key="1">
    <citation type="submission" date="2019-11" db="EMBL/GenBank/DDBJ databases">
        <title>Genome sequences of 17 halophilic strains isolated from different environments.</title>
        <authorList>
            <person name="Furrow R.E."/>
        </authorList>
    </citation>
    <scope>NUCLEOTIDE SEQUENCE [LARGE SCALE GENOMIC DNA]</scope>
    <source>
        <strain evidence="2 3">22511_23_Filter</strain>
    </source>
</reference>
<accession>A0A845DPE2</accession>
<keyword evidence="1" id="KW-0472">Membrane</keyword>
<protein>
    <submittedName>
        <fullName evidence="2">Uncharacterized protein</fullName>
    </submittedName>
</protein>
<comment type="caution">
    <text evidence="2">The sequence shown here is derived from an EMBL/GenBank/DDBJ whole genome shotgun (WGS) entry which is preliminary data.</text>
</comment>
<evidence type="ECO:0000313" key="3">
    <source>
        <dbReference type="Proteomes" id="UP000460949"/>
    </source>
</evidence>
<dbReference type="Proteomes" id="UP000460949">
    <property type="component" value="Unassembled WGS sequence"/>
</dbReference>
<evidence type="ECO:0000256" key="1">
    <source>
        <dbReference type="SAM" id="Phobius"/>
    </source>
</evidence>
<keyword evidence="1" id="KW-0812">Transmembrane</keyword>
<feature type="transmembrane region" description="Helical" evidence="1">
    <location>
        <begin position="63"/>
        <end position="80"/>
    </location>
</feature>